<dbReference type="STRING" id="914234.M2QHK3"/>
<keyword evidence="4" id="KW-0547">Nucleotide-binding</keyword>
<dbReference type="PANTHER" id="PTHR11584">
    <property type="entry name" value="SERINE/THREONINE PROTEIN KINASE"/>
    <property type="match status" value="1"/>
</dbReference>
<keyword evidence="5" id="KW-0418">Kinase</keyword>
<dbReference type="PROSITE" id="PS50011">
    <property type="entry name" value="PROTEIN_KINASE_DOM"/>
    <property type="match status" value="1"/>
</dbReference>
<comment type="similarity">
    <text evidence="1">Belongs to the protein kinase superfamily. STE Ser/Thr protein kinase family. MAP kinase kinase kinase subfamily.</text>
</comment>
<evidence type="ECO:0000256" key="2">
    <source>
        <dbReference type="ARBA" id="ARBA00022527"/>
    </source>
</evidence>
<keyword evidence="2" id="KW-0723">Serine/threonine-protein kinase</keyword>
<evidence type="ECO:0000256" key="4">
    <source>
        <dbReference type="ARBA" id="ARBA00022741"/>
    </source>
</evidence>
<dbReference type="AlphaFoldDB" id="M2QHK3"/>
<evidence type="ECO:0000256" key="3">
    <source>
        <dbReference type="ARBA" id="ARBA00022679"/>
    </source>
</evidence>
<dbReference type="PANTHER" id="PTHR11584:SF369">
    <property type="entry name" value="MITOGEN-ACTIVATED PROTEIN KINASE KINASE KINASE 19-RELATED"/>
    <property type="match status" value="1"/>
</dbReference>
<evidence type="ECO:0000256" key="1">
    <source>
        <dbReference type="ARBA" id="ARBA00006529"/>
    </source>
</evidence>
<dbReference type="GO" id="GO:0004674">
    <property type="term" value="F:protein serine/threonine kinase activity"/>
    <property type="evidence" value="ECO:0007669"/>
    <property type="project" value="UniProtKB-KW"/>
</dbReference>
<sequence>MVVRQVQMSDTDVESTVKIALRRERQVLEGLDHVNIIQCLGYEETGKVCNLFLEYVAGGSLHDWLRKYGRLNEDIVQSFSEHILSGLEYLHSAGIIHSNLNSSHVLVDASGCCKITNFMDCRRHTEMRTTSRSTILSGCIFWMAPEAVAAQAECSSQIEVWSFGCTVLEMWTGKRPWHGQDATTVRLWLSRTKAPPVDGIVLSPLADDFRQRCFAKSPAQRLTASELRQHPYLELPSAYLFSGLA</sequence>
<accession>M2QHK3</accession>
<dbReference type="InterPro" id="IPR011009">
    <property type="entry name" value="Kinase-like_dom_sf"/>
</dbReference>
<keyword evidence="6" id="KW-0067">ATP-binding</keyword>
<dbReference type="GO" id="GO:0005524">
    <property type="term" value="F:ATP binding"/>
    <property type="evidence" value="ECO:0007669"/>
    <property type="project" value="UniProtKB-KW"/>
</dbReference>
<evidence type="ECO:0000256" key="5">
    <source>
        <dbReference type="ARBA" id="ARBA00022777"/>
    </source>
</evidence>
<gene>
    <name evidence="8" type="ORF">CERSUDRAFT_144860</name>
</gene>
<keyword evidence="3" id="KW-0808">Transferase</keyword>
<organism evidence="8 9">
    <name type="scientific">Ceriporiopsis subvermispora (strain B)</name>
    <name type="common">White-rot fungus</name>
    <name type="synonym">Gelatoporia subvermispora</name>
    <dbReference type="NCBI Taxonomy" id="914234"/>
    <lineage>
        <taxon>Eukaryota</taxon>
        <taxon>Fungi</taxon>
        <taxon>Dikarya</taxon>
        <taxon>Basidiomycota</taxon>
        <taxon>Agaricomycotina</taxon>
        <taxon>Agaricomycetes</taxon>
        <taxon>Polyporales</taxon>
        <taxon>Gelatoporiaceae</taxon>
        <taxon>Gelatoporia</taxon>
    </lineage>
</organism>
<name>M2QHK3_CERS8</name>
<dbReference type="EMBL" id="KB445817">
    <property type="protein sequence ID" value="EMD31550.1"/>
    <property type="molecule type" value="Genomic_DNA"/>
</dbReference>
<dbReference type="OrthoDB" id="266718at2759"/>
<evidence type="ECO:0000259" key="7">
    <source>
        <dbReference type="PROSITE" id="PS50011"/>
    </source>
</evidence>
<dbReference type="Pfam" id="PF00069">
    <property type="entry name" value="Pkinase"/>
    <property type="match status" value="1"/>
</dbReference>
<dbReference type="Gene3D" id="1.10.510.10">
    <property type="entry name" value="Transferase(Phosphotransferase) domain 1"/>
    <property type="match status" value="1"/>
</dbReference>
<feature type="domain" description="Protein kinase" evidence="7">
    <location>
        <begin position="1"/>
        <end position="233"/>
    </location>
</feature>
<dbReference type="Gene3D" id="3.30.200.20">
    <property type="entry name" value="Phosphorylase Kinase, domain 1"/>
    <property type="match status" value="1"/>
</dbReference>
<dbReference type="Proteomes" id="UP000016930">
    <property type="component" value="Unassembled WGS sequence"/>
</dbReference>
<dbReference type="SUPFAM" id="SSF56112">
    <property type="entry name" value="Protein kinase-like (PK-like)"/>
    <property type="match status" value="1"/>
</dbReference>
<reference evidence="8 9" key="1">
    <citation type="journal article" date="2012" name="Proc. Natl. Acad. Sci. U.S.A.">
        <title>Comparative genomics of Ceriporiopsis subvermispora and Phanerochaete chrysosporium provide insight into selective ligninolysis.</title>
        <authorList>
            <person name="Fernandez-Fueyo E."/>
            <person name="Ruiz-Duenas F.J."/>
            <person name="Ferreira P."/>
            <person name="Floudas D."/>
            <person name="Hibbett D.S."/>
            <person name="Canessa P."/>
            <person name="Larrondo L.F."/>
            <person name="James T.Y."/>
            <person name="Seelenfreund D."/>
            <person name="Lobos S."/>
            <person name="Polanco R."/>
            <person name="Tello M."/>
            <person name="Honda Y."/>
            <person name="Watanabe T."/>
            <person name="Watanabe T."/>
            <person name="Ryu J.S."/>
            <person name="Kubicek C.P."/>
            <person name="Schmoll M."/>
            <person name="Gaskell J."/>
            <person name="Hammel K.E."/>
            <person name="St John F.J."/>
            <person name="Vanden Wymelenberg A."/>
            <person name="Sabat G."/>
            <person name="Splinter BonDurant S."/>
            <person name="Syed K."/>
            <person name="Yadav J.S."/>
            <person name="Doddapaneni H."/>
            <person name="Subramanian V."/>
            <person name="Lavin J.L."/>
            <person name="Oguiza J.A."/>
            <person name="Perez G."/>
            <person name="Pisabarro A.G."/>
            <person name="Ramirez L."/>
            <person name="Santoyo F."/>
            <person name="Master E."/>
            <person name="Coutinho P.M."/>
            <person name="Henrissat B."/>
            <person name="Lombard V."/>
            <person name="Magnuson J.K."/>
            <person name="Kuees U."/>
            <person name="Hori C."/>
            <person name="Igarashi K."/>
            <person name="Samejima M."/>
            <person name="Held B.W."/>
            <person name="Barry K.W."/>
            <person name="LaButti K.M."/>
            <person name="Lapidus A."/>
            <person name="Lindquist E.A."/>
            <person name="Lucas S.M."/>
            <person name="Riley R."/>
            <person name="Salamov A.A."/>
            <person name="Hoffmeister D."/>
            <person name="Schwenk D."/>
            <person name="Hadar Y."/>
            <person name="Yarden O."/>
            <person name="de Vries R.P."/>
            <person name="Wiebenga A."/>
            <person name="Stenlid J."/>
            <person name="Eastwood D."/>
            <person name="Grigoriev I.V."/>
            <person name="Berka R.M."/>
            <person name="Blanchette R.A."/>
            <person name="Kersten P."/>
            <person name="Martinez A.T."/>
            <person name="Vicuna R."/>
            <person name="Cullen D."/>
        </authorList>
    </citation>
    <scope>NUCLEOTIDE SEQUENCE [LARGE SCALE GENOMIC DNA]</scope>
    <source>
        <strain evidence="8 9">B</strain>
    </source>
</reference>
<keyword evidence="9" id="KW-1185">Reference proteome</keyword>
<proteinExistence type="inferred from homology"/>
<evidence type="ECO:0000313" key="8">
    <source>
        <dbReference type="EMBL" id="EMD31550.1"/>
    </source>
</evidence>
<evidence type="ECO:0000313" key="9">
    <source>
        <dbReference type="Proteomes" id="UP000016930"/>
    </source>
</evidence>
<dbReference type="InterPro" id="IPR000719">
    <property type="entry name" value="Prot_kinase_dom"/>
</dbReference>
<dbReference type="HOGENOM" id="CLU_000288_63_23_1"/>
<protein>
    <recommendedName>
        <fullName evidence="7">Protein kinase domain-containing protein</fullName>
    </recommendedName>
</protein>
<evidence type="ECO:0000256" key="6">
    <source>
        <dbReference type="ARBA" id="ARBA00022840"/>
    </source>
</evidence>